<organism evidence="8 9">
    <name type="scientific">Portunus trituberculatus</name>
    <name type="common">Swimming crab</name>
    <name type="synonym">Neptunus trituberculatus</name>
    <dbReference type="NCBI Taxonomy" id="210409"/>
    <lineage>
        <taxon>Eukaryota</taxon>
        <taxon>Metazoa</taxon>
        <taxon>Ecdysozoa</taxon>
        <taxon>Arthropoda</taxon>
        <taxon>Crustacea</taxon>
        <taxon>Multicrustacea</taxon>
        <taxon>Malacostraca</taxon>
        <taxon>Eumalacostraca</taxon>
        <taxon>Eucarida</taxon>
        <taxon>Decapoda</taxon>
        <taxon>Pleocyemata</taxon>
        <taxon>Brachyura</taxon>
        <taxon>Eubrachyura</taxon>
        <taxon>Portunoidea</taxon>
        <taxon>Portunidae</taxon>
        <taxon>Portuninae</taxon>
        <taxon>Portunus</taxon>
    </lineage>
</organism>
<dbReference type="PANTHER" id="PTHR12968">
    <property type="entry name" value="B9 DOMAIN-CONTAINING"/>
    <property type="match status" value="1"/>
</dbReference>
<evidence type="ECO:0000256" key="2">
    <source>
        <dbReference type="ARBA" id="ARBA00022490"/>
    </source>
</evidence>
<evidence type="ECO:0000256" key="5">
    <source>
        <dbReference type="ARBA" id="ARBA00023273"/>
    </source>
</evidence>
<evidence type="ECO:0000256" key="3">
    <source>
        <dbReference type="ARBA" id="ARBA00022794"/>
    </source>
</evidence>
<comment type="similarity">
    <text evidence="6">Belongs to the B9D family.</text>
</comment>
<keyword evidence="5" id="KW-0966">Cell projection</keyword>
<dbReference type="AlphaFoldDB" id="A0A5B7E4U3"/>
<accession>A0A5B7E4U3</accession>
<dbReference type="Pfam" id="PF07162">
    <property type="entry name" value="B9-C2"/>
    <property type="match status" value="1"/>
</dbReference>
<sequence>MSVSSPSVFLLSVSGQVEAGRFMGGDNLHFNYCFTAGQDWEVVSGLEECVSQTACCSDDERQLFVWNFPIDITYKSTNPFGWPQIILSVYGTDFFGNIVIVGYTACHVPITPGTHTRRLKTFVPESASTIQKLMSWLTGRRPEFLNPKIIAQGRGREVKPRLTNVSEDEQFGRRPKNLSIYRPRDERYFGRRTQLNGSPEPFV</sequence>
<keyword evidence="4" id="KW-0206">Cytoskeleton</keyword>
<comment type="subcellular location">
    <subcellularLocation>
        <location evidence="1">Cytoplasm</location>
        <location evidence="1">Cytoskeleton</location>
        <location evidence="1">Cilium basal body</location>
    </subcellularLocation>
</comment>
<evidence type="ECO:0000256" key="1">
    <source>
        <dbReference type="ARBA" id="ARBA00004120"/>
    </source>
</evidence>
<dbReference type="PANTHER" id="PTHR12968:SF1">
    <property type="entry name" value="B9 DOMAIN-CONTAINING PROTEIN 1"/>
    <property type="match status" value="1"/>
</dbReference>
<dbReference type="GO" id="GO:0036038">
    <property type="term" value="C:MKS complex"/>
    <property type="evidence" value="ECO:0007669"/>
    <property type="project" value="TreeGrafter"/>
</dbReference>
<dbReference type="GO" id="GO:0060271">
    <property type="term" value="P:cilium assembly"/>
    <property type="evidence" value="ECO:0007669"/>
    <property type="project" value="TreeGrafter"/>
</dbReference>
<evidence type="ECO:0000256" key="4">
    <source>
        <dbReference type="ARBA" id="ARBA00023212"/>
    </source>
</evidence>
<comment type="caution">
    <text evidence="8">The sequence shown here is derived from an EMBL/GenBank/DDBJ whole genome shotgun (WGS) entry which is preliminary data.</text>
</comment>
<keyword evidence="9" id="KW-1185">Reference proteome</keyword>
<reference evidence="8 9" key="1">
    <citation type="submission" date="2019-05" db="EMBL/GenBank/DDBJ databases">
        <title>Another draft genome of Portunus trituberculatus and its Hox gene families provides insights of decapod evolution.</title>
        <authorList>
            <person name="Jeong J.-H."/>
            <person name="Song I."/>
            <person name="Kim S."/>
            <person name="Choi T."/>
            <person name="Kim D."/>
            <person name="Ryu S."/>
            <person name="Kim W."/>
        </authorList>
    </citation>
    <scope>NUCLEOTIDE SEQUENCE [LARGE SCALE GENOMIC DNA]</scope>
    <source>
        <tissue evidence="8">Muscle</tissue>
    </source>
</reference>
<dbReference type="OrthoDB" id="431939at2759"/>
<dbReference type="Proteomes" id="UP000324222">
    <property type="component" value="Unassembled WGS sequence"/>
</dbReference>
<proteinExistence type="inferred from homology"/>
<evidence type="ECO:0000313" key="8">
    <source>
        <dbReference type="EMBL" id="MPC28768.1"/>
    </source>
</evidence>
<evidence type="ECO:0000256" key="6">
    <source>
        <dbReference type="ARBA" id="ARBA00038411"/>
    </source>
</evidence>
<dbReference type="PROSITE" id="PS51381">
    <property type="entry name" value="C2_B9"/>
    <property type="match status" value="1"/>
</dbReference>
<gene>
    <name evidence="8" type="primary">B9d1</name>
    <name evidence="8" type="ORF">E2C01_021979</name>
</gene>
<keyword evidence="2" id="KW-0963">Cytoplasm</keyword>
<protein>
    <recommendedName>
        <fullName evidence="7">B9 domain-containing protein 1</fullName>
    </recommendedName>
</protein>
<name>A0A5B7E4U3_PORTR</name>
<dbReference type="EMBL" id="VSRR010001962">
    <property type="protein sequence ID" value="MPC28768.1"/>
    <property type="molecule type" value="Genomic_DNA"/>
</dbReference>
<evidence type="ECO:0000256" key="7">
    <source>
        <dbReference type="ARBA" id="ARBA00039274"/>
    </source>
</evidence>
<keyword evidence="3" id="KW-0970">Cilium biogenesis/degradation</keyword>
<dbReference type="InterPro" id="IPR010796">
    <property type="entry name" value="C2_B9-type_dom"/>
</dbReference>
<evidence type="ECO:0000313" key="9">
    <source>
        <dbReference type="Proteomes" id="UP000324222"/>
    </source>
</evidence>